<dbReference type="Pfam" id="PF14111">
    <property type="entry name" value="DUF4283"/>
    <property type="match status" value="1"/>
</dbReference>
<dbReference type="PANTHER" id="PTHR31286:SF99">
    <property type="entry name" value="DUF4283 DOMAIN-CONTAINING PROTEIN"/>
    <property type="match status" value="1"/>
</dbReference>
<proteinExistence type="predicted"/>
<keyword evidence="1" id="KW-0479">Metal-binding</keyword>
<feature type="region of interest" description="Disordered" evidence="2">
    <location>
        <begin position="184"/>
        <end position="238"/>
    </location>
</feature>
<keyword evidence="1" id="KW-0862">Zinc</keyword>
<keyword evidence="1" id="KW-0863">Zinc-finger</keyword>
<dbReference type="GO" id="GO:0003676">
    <property type="term" value="F:nucleic acid binding"/>
    <property type="evidence" value="ECO:0007669"/>
    <property type="project" value="InterPro"/>
</dbReference>
<keyword evidence="5" id="KW-1185">Reference proteome</keyword>
<dbReference type="InterPro" id="IPR025558">
    <property type="entry name" value="DUF4283"/>
</dbReference>
<dbReference type="OMA" id="SSMAVWI"/>
<dbReference type="InParanoid" id="A0A7N2R9M0"/>
<evidence type="ECO:0000313" key="4">
    <source>
        <dbReference type="EnsemblPlants" id="QL08p054104:mrna:CDS:4"/>
    </source>
</evidence>
<feature type="compositionally biased region" description="Low complexity" evidence="2">
    <location>
        <begin position="212"/>
        <end position="234"/>
    </location>
</feature>
<organism evidence="4 5">
    <name type="scientific">Quercus lobata</name>
    <name type="common">Valley oak</name>
    <dbReference type="NCBI Taxonomy" id="97700"/>
    <lineage>
        <taxon>Eukaryota</taxon>
        <taxon>Viridiplantae</taxon>
        <taxon>Streptophyta</taxon>
        <taxon>Embryophyta</taxon>
        <taxon>Tracheophyta</taxon>
        <taxon>Spermatophyta</taxon>
        <taxon>Magnoliopsida</taxon>
        <taxon>eudicotyledons</taxon>
        <taxon>Gunneridae</taxon>
        <taxon>Pentapetalae</taxon>
        <taxon>rosids</taxon>
        <taxon>fabids</taxon>
        <taxon>Fagales</taxon>
        <taxon>Fagaceae</taxon>
        <taxon>Quercus</taxon>
    </lineage>
</organism>
<sequence length="499" mass="55470">MIDLGYDFFLVKFSILDDYQKALEQGPWFVGENYLSVRKWEPEFQAAKAKVSSMAVWIRLAELPIELFHPNILRVVGNTIGTFLRIDTITTSVARGRFARICVQIGLEKPLMPNITIGKFIQKIQYENIPMLCYNCGILGHTQDKCNHAISNTPIEDQAQVLKPNPAIGNPSDFGPWFIVNRRSNKSRTEGKSKPPRVNRPELISTRSLGDSPSNSYRYTYTPTPSPNTTSPTPQLANLPTDSSQQLHKSLSKRFTLLEYSTKDPTEEASDTAVDVMKVTPVETEDDDSNTNVATLYTSNVTVSCNEATILGQPSPSTTHISSITSPSSTHKHNHGLRTITSGLPRLRLTTLFSYPPPPEYQHSHNQPLRSSIHTFGQSSFLQFISVSDSSPKCRTSNSHNLTCSSPRNSNLLDCSHDTSPNDTSWASFVGLEHSTTDAESNNLPSQPNSLLSTLPPLLLAPFVRGDFLNEQHPHQMQTVEPRQTLSTTTICQLQSTRS</sequence>
<evidence type="ECO:0000256" key="2">
    <source>
        <dbReference type="SAM" id="MobiDB-lite"/>
    </source>
</evidence>
<dbReference type="Gramene" id="QL08p054104:mrna">
    <property type="protein sequence ID" value="QL08p054104:mrna:CDS:4"/>
    <property type="gene ID" value="QL08p054104"/>
</dbReference>
<accession>A0A7N2R9M0</accession>
<dbReference type="GO" id="GO:0008270">
    <property type="term" value="F:zinc ion binding"/>
    <property type="evidence" value="ECO:0007669"/>
    <property type="project" value="UniProtKB-KW"/>
</dbReference>
<dbReference type="EnsemblPlants" id="QL08p054104:mrna">
    <property type="protein sequence ID" value="QL08p054104:mrna:CDS:4"/>
    <property type="gene ID" value="QL08p054104"/>
</dbReference>
<dbReference type="AlphaFoldDB" id="A0A7N2R9M0"/>
<evidence type="ECO:0000256" key="1">
    <source>
        <dbReference type="PROSITE-ProRule" id="PRU00047"/>
    </source>
</evidence>
<dbReference type="Proteomes" id="UP000594261">
    <property type="component" value="Chromosome 8"/>
</dbReference>
<dbReference type="InterPro" id="IPR040256">
    <property type="entry name" value="At4g02000-like"/>
</dbReference>
<name>A0A7N2R9M0_QUELO</name>
<dbReference type="PROSITE" id="PS50158">
    <property type="entry name" value="ZF_CCHC"/>
    <property type="match status" value="1"/>
</dbReference>
<dbReference type="InterPro" id="IPR001878">
    <property type="entry name" value="Znf_CCHC"/>
</dbReference>
<evidence type="ECO:0000259" key="3">
    <source>
        <dbReference type="PROSITE" id="PS50158"/>
    </source>
</evidence>
<reference evidence="4 5" key="1">
    <citation type="journal article" date="2016" name="G3 (Bethesda)">
        <title>First Draft Assembly and Annotation of the Genome of a California Endemic Oak Quercus lobata Nee (Fagaceae).</title>
        <authorList>
            <person name="Sork V.L."/>
            <person name="Fitz-Gibbon S.T."/>
            <person name="Puiu D."/>
            <person name="Crepeau M."/>
            <person name="Gugger P.F."/>
            <person name="Sherman R."/>
            <person name="Stevens K."/>
            <person name="Langley C.H."/>
            <person name="Pellegrini M."/>
            <person name="Salzberg S.L."/>
        </authorList>
    </citation>
    <scope>NUCLEOTIDE SEQUENCE [LARGE SCALE GENOMIC DNA]</scope>
    <source>
        <strain evidence="4 5">cv. SW786</strain>
    </source>
</reference>
<reference evidence="4" key="2">
    <citation type="submission" date="2021-01" db="UniProtKB">
        <authorList>
            <consortium name="EnsemblPlants"/>
        </authorList>
    </citation>
    <scope>IDENTIFICATION</scope>
</reference>
<feature type="domain" description="CCHC-type" evidence="3">
    <location>
        <begin position="133"/>
        <end position="146"/>
    </location>
</feature>
<evidence type="ECO:0000313" key="5">
    <source>
        <dbReference type="Proteomes" id="UP000594261"/>
    </source>
</evidence>
<dbReference type="EMBL" id="LRBV02000008">
    <property type="status" value="NOT_ANNOTATED_CDS"/>
    <property type="molecule type" value="Genomic_DNA"/>
</dbReference>
<protein>
    <recommendedName>
        <fullName evidence="3">CCHC-type domain-containing protein</fullName>
    </recommendedName>
</protein>
<feature type="region of interest" description="Disordered" evidence="2">
    <location>
        <begin position="311"/>
        <end position="335"/>
    </location>
</feature>
<dbReference type="PANTHER" id="PTHR31286">
    <property type="entry name" value="GLYCINE-RICH CELL WALL STRUCTURAL PROTEIN 1.8-LIKE"/>
    <property type="match status" value="1"/>
</dbReference>
<feature type="compositionally biased region" description="Low complexity" evidence="2">
    <location>
        <begin position="314"/>
        <end position="329"/>
    </location>
</feature>